<name>A0A9P4QTE1_9PLEO</name>
<feature type="transmembrane region" description="Helical" evidence="5">
    <location>
        <begin position="449"/>
        <end position="468"/>
    </location>
</feature>
<dbReference type="PANTHER" id="PTHR23502">
    <property type="entry name" value="MAJOR FACILITATOR SUPERFAMILY"/>
    <property type="match status" value="1"/>
</dbReference>
<feature type="transmembrane region" description="Helical" evidence="5">
    <location>
        <begin position="175"/>
        <end position="194"/>
    </location>
</feature>
<dbReference type="FunFam" id="1.20.1250.20:FF:000011">
    <property type="entry name" value="MFS multidrug transporter, putative"/>
    <property type="match status" value="1"/>
</dbReference>
<evidence type="ECO:0000256" key="4">
    <source>
        <dbReference type="ARBA" id="ARBA00023136"/>
    </source>
</evidence>
<evidence type="ECO:0000256" key="2">
    <source>
        <dbReference type="ARBA" id="ARBA00022692"/>
    </source>
</evidence>
<comment type="caution">
    <text evidence="7">The sequence shown here is derived from an EMBL/GenBank/DDBJ whole genome shotgun (WGS) entry which is preliminary data.</text>
</comment>
<keyword evidence="8" id="KW-1185">Reference proteome</keyword>
<dbReference type="CDD" id="cd17323">
    <property type="entry name" value="MFS_Tpo1_MDR_like"/>
    <property type="match status" value="1"/>
</dbReference>
<dbReference type="PANTHER" id="PTHR23502:SF23">
    <property type="entry name" value="FLUCONAZOLE RESISTANCE PROTEIN 1"/>
    <property type="match status" value="1"/>
</dbReference>
<feature type="transmembrane region" description="Helical" evidence="5">
    <location>
        <begin position="514"/>
        <end position="541"/>
    </location>
</feature>
<dbReference type="EMBL" id="ML996160">
    <property type="protein sequence ID" value="KAF2733533.1"/>
    <property type="molecule type" value="Genomic_DNA"/>
</dbReference>
<feature type="domain" description="Major facilitator superfamily (MFS) profile" evidence="6">
    <location>
        <begin position="175"/>
        <end position="617"/>
    </location>
</feature>
<keyword evidence="2 5" id="KW-0812">Transmembrane</keyword>
<evidence type="ECO:0000313" key="8">
    <source>
        <dbReference type="Proteomes" id="UP000799444"/>
    </source>
</evidence>
<proteinExistence type="predicted"/>
<dbReference type="GO" id="GO:1990961">
    <property type="term" value="P:xenobiotic detoxification by transmembrane export across the plasma membrane"/>
    <property type="evidence" value="ECO:0007669"/>
    <property type="project" value="TreeGrafter"/>
</dbReference>
<reference evidence="7" key="1">
    <citation type="journal article" date="2020" name="Stud. Mycol.">
        <title>101 Dothideomycetes genomes: a test case for predicting lifestyles and emergence of pathogens.</title>
        <authorList>
            <person name="Haridas S."/>
            <person name="Albert R."/>
            <person name="Binder M."/>
            <person name="Bloem J."/>
            <person name="Labutti K."/>
            <person name="Salamov A."/>
            <person name="Andreopoulos B."/>
            <person name="Baker S."/>
            <person name="Barry K."/>
            <person name="Bills G."/>
            <person name="Bluhm B."/>
            <person name="Cannon C."/>
            <person name="Castanera R."/>
            <person name="Culley D."/>
            <person name="Daum C."/>
            <person name="Ezra D."/>
            <person name="Gonzalez J."/>
            <person name="Henrissat B."/>
            <person name="Kuo A."/>
            <person name="Liang C."/>
            <person name="Lipzen A."/>
            <person name="Lutzoni F."/>
            <person name="Magnuson J."/>
            <person name="Mondo S."/>
            <person name="Nolan M."/>
            <person name="Ohm R."/>
            <person name="Pangilinan J."/>
            <person name="Park H.-J."/>
            <person name="Ramirez L."/>
            <person name="Alfaro M."/>
            <person name="Sun H."/>
            <person name="Tritt A."/>
            <person name="Yoshinaga Y."/>
            <person name="Zwiers L.-H."/>
            <person name="Turgeon B."/>
            <person name="Goodwin S."/>
            <person name="Spatafora J."/>
            <person name="Crous P."/>
            <person name="Grigoriev I."/>
        </authorList>
    </citation>
    <scope>NUCLEOTIDE SEQUENCE</scope>
    <source>
        <strain evidence="7">CBS 125425</strain>
    </source>
</reference>
<comment type="subcellular location">
    <subcellularLocation>
        <location evidence="1">Membrane</location>
        <topology evidence="1">Multi-pass membrane protein</topology>
    </subcellularLocation>
</comment>
<feature type="transmembrane region" description="Helical" evidence="5">
    <location>
        <begin position="245"/>
        <end position="262"/>
    </location>
</feature>
<dbReference type="GO" id="GO:0005886">
    <property type="term" value="C:plasma membrane"/>
    <property type="evidence" value="ECO:0007669"/>
    <property type="project" value="TreeGrafter"/>
</dbReference>
<dbReference type="InterPro" id="IPR020846">
    <property type="entry name" value="MFS_dom"/>
</dbReference>
<feature type="transmembrane region" description="Helical" evidence="5">
    <location>
        <begin position="214"/>
        <end position="233"/>
    </location>
</feature>
<dbReference type="PROSITE" id="PS50850">
    <property type="entry name" value="MFS"/>
    <property type="match status" value="1"/>
</dbReference>
<dbReference type="Proteomes" id="UP000799444">
    <property type="component" value="Unassembled WGS sequence"/>
</dbReference>
<keyword evidence="3 5" id="KW-1133">Transmembrane helix</keyword>
<dbReference type="AlphaFoldDB" id="A0A9P4QTE1"/>
<feature type="transmembrane region" description="Helical" evidence="5">
    <location>
        <begin position="344"/>
        <end position="362"/>
    </location>
</feature>
<sequence length="617" mass="68696">MSALIRDAPIGQIIRFVTRNKVLQYPEERADFVVPEYYSENPAHAKREIPVEDAPVAEPEGPATEEVVQDFPDPETVLEKAETVDEAESDLEKIQTARSAHTVRTQISRVGTRTALQKSISRVDLEQQFTLASIEKGPSRPIEPDVAKDGTILVDWYTTDDAENPQNWSFGKKSIVLSQIMIYTLSVYMGSAIYSPSIEGVMQRFGVEIGAASMGLSMYVLAYGIGPLLFSPLSEIPIIGRNPPYIISYAIFVILLVPTALVDNFSGLIALRFLQGFFGSPCLATGGATLQDMYSIIKLPYVLSLWAFAATCGPALGPMISGFSVAAENWRWSLWEMLWLNGPVWLSLFFFLPETSSANILLRRAQRLRKLTGNMNLKSQSEIDQANMTAKDVAFDALYRPFQLVLMDPAIGFTALYTALIYGIFYSFFEAFPLVYNVMYGFNLGELGLTFLAVTVAVILSLAWYWWYIYFRVEPEIREHGLGAPERRLIPALVVTWFVPIGLFIFGWTSDPEIHWIVSCIGIVITGIGIFLIIQCIFLYLPLVYPQYAASLFAGNDFFRSALAAGAIHFSYPMFHNLGVGRGVSILGGLTVGCSIGVYYLYFFGAKLRARSRFAAQ</sequence>
<evidence type="ECO:0000256" key="5">
    <source>
        <dbReference type="SAM" id="Phobius"/>
    </source>
</evidence>
<dbReference type="InterPro" id="IPR036259">
    <property type="entry name" value="MFS_trans_sf"/>
</dbReference>
<feature type="transmembrane region" description="Helical" evidence="5">
    <location>
        <begin position="410"/>
        <end position="429"/>
    </location>
</feature>
<evidence type="ECO:0000256" key="1">
    <source>
        <dbReference type="ARBA" id="ARBA00004141"/>
    </source>
</evidence>
<accession>A0A9P4QTE1</accession>
<gene>
    <name evidence="7" type="ORF">EJ04DRAFT_513176</name>
</gene>
<dbReference type="SUPFAM" id="SSF103473">
    <property type="entry name" value="MFS general substrate transporter"/>
    <property type="match status" value="1"/>
</dbReference>
<feature type="transmembrane region" description="Helical" evidence="5">
    <location>
        <begin position="584"/>
        <end position="604"/>
    </location>
</feature>
<evidence type="ECO:0000259" key="6">
    <source>
        <dbReference type="PROSITE" id="PS50850"/>
    </source>
</evidence>
<organism evidence="7 8">
    <name type="scientific">Polyplosphaeria fusca</name>
    <dbReference type="NCBI Taxonomy" id="682080"/>
    <lineage>
        <taxon>Eukaryota</taxon>
        <taxon>Fungi</taxon>
        <taxon>Dikarya</taxon>
        <taxon>Ascomycota</taxon>
        <taxon>Pezizomycotina</taxon>
        <taxon>Dothideomycetes</taxon>
        <taxon>Pleosporomycetidae</taxon>
        <taxon>Pleosporales</taxon>
        <taxon>Tetraplosphaeriaceae</taxon>
        <taxon>Polyplosphaeria</taxon>
    </lineage>
</organism>
<feature type="transmembrane region" description="Helical" evidence="5">
    <location>
        <begin position="302"/>
        <end position="324"/>
    </location>
</feature>
<evidence type="ECO:0000313" key="7">
    <source>
        <dbReference type="EMBL" id="KAF2733533.1"/>
    </source>
</evidence>
<keyword evidence="4 5" id="KW-0472">Membrane</keyword>
<dbReference type="InterPro" id="IPR011701">
    <property type="entry name" value="MFS"/>
</dbReference>
<protein>
    <submittedName>
        <fullName evidence="7">Benomyl/methotrexate resistance protein</fullName>
    </submittedName>
</protein>
<feature type="transmembrane region" description="Helical" evidence="5">
    <location>
        <begin position="489"/>
        <end position="508"/>
    </location>
</feature>
<dbReference type="GO" id="GO:0015244">
    <property type="term" value="F:fluconazole transmembrane transporter activity"/>
    <property type="evidence" value="ECO:0007669"/>
    <property type="project" value="TreeGrafter"/>
</dbReference>
<evidence type="ECO:0000256" key="3">
    <source>
        <dbReference type="ARBA" id="ARBA00022989"/>
    </source>
</evidence>
<dbReference type="OrthoDB" id="3357846at2759"/>
<feature type="transmembrane region" description="Helical" evidence="5">
    <location>
        <begin position="548"/>
        <end position="572"/>
    </location>
</feature>
<dbReference type="Gene3D" id="1.20.1250.20">
    <property type="entry name" value="MFS general substrate transporter like domains"/>
    <property type="match status" value="1"/>
</dbReference>
<dbReference type="Pfam" id="PF07690">
    <property type="entry name" value="MFS_1"/>
    <property type="match status" value="1"/>
</dbReference>